<proteinExistence type="predicted"/>
<dbReference type="AlphaFoldDB" id="A0A063Y4Z8"/>
<comment type="caution">
    <text evidence="1">The sequence shown here is derived from an EMBL/GenBank/DDBJ whole genome shotgun (WGS) entry which is preliminary data.</text>
</comment>
<dbReference type="EMBL" id="JMSZ01000021">
    <property type="protein sequence ID" value="KDE39841.1"/>
    <property type="molecule type" value="Genomic_DNA"/>
</dbReference>
<evidence type="ECO:0000313" key="1">
    <source>
        <dbReference type="EMBL" id="KDE39841.1"/>
    </source>
</evidence>
<dbReference type="STRING" id="267850.ADINL_1478"/>
<gene>
    <name evidence="1" type="ORF">ADINL_1478</name>
</gene>
<reference evidence="1 2" key="1">
    <citation type="journal article" date="2005" name="Int. J. Syst. Evol. Microbiol.">
        <title>Nitrincola lacisaponensis gen. nov., sp. nov., a novel alkaliphilic bacterium isolated from an alkaline, saline lake.</title>
        <authorList>
            <person name="Dimitriu P.A."/>
            <person name="Shukla S.K."/>
            <person name="Conradt J."/>
            <person name="Marquez M.C."/>
            <person name="Ventosa A."/>
            <person name="Maglia A."/>
            <person name="Peyton B.M."/>
            <person name="Pinkart H.C."/>
            <person name="Mormile M.R."/>
        </authorList>
    </citation>
    <scope>NUCLEOTIDE SEQUENCE [LARGE SCALE GENOMIC DNA]</scope>
    <source>
        <strain evidence="1 2">4CA</strain>
    </source>
</reference>
<name>A0A063Y4Z8_9GAMM</name>
<sequence>MRLPESAGAHLESFSATELNGQFKIYGLFGKYHSMDVVAML</sequence>
<evidence type="ECO:0000313" key="2">
    <source>
        <dbReference type="Proteomes" id="UP000027318"/>
    </source>
</evidence>
<protein>
    <submittedName>
        <fullName evidence="1">Uncharacterized protein</fullName>
    </submittedName>
</protein>
<dbReference type="Proteomes" id="UP000027318">
    <property type="component" value="Unassembled WGS sequence"/>
</dbReference>
<keyword evidence="2" id="KW-1185">Reference proteome</keyword>
<organism evidence="1 2">
    <name type="scientific">Nitrincola lacisaponensis</name>
    <dbReference type="NCBI Taxonomy" id="267850"/>
    <lineage>
        <taxon>Bacteria</taxon>
        <taxon>Pseudomonadati</taxon>
        <taxon>Pseudomonadota</taxon>
        <taxon>Gammaproteobacteria</taxon>
        <taxon>Oceanospirillales</taxon>
        <taxon>Oceanospirillaceae</taxon>
        <taxon>Nitrincola</taxon>
    </lineage>
</organism>
<accession>A0A063Y4Z8</accession>